<evidence type="ECO:0000313" key="1">
    <source>
        <dbReference type="EMBL" id="WOH13741.1"/>
    </source>
</evidence>
<dbReference type="Gene3D" id="3.40.50.200">
    <property type="entry name" value="Peptidase S8/S53 domain"/>
    <property type="match status" value="1"/>
</dbReference>
<gene>
    <name evidence="1" type="ORF">DCAR_0933252</name>
</gene>
<dbReference type="Proteomes" id="UP000077755">
    <property type="component" value="Chromosome 9"/>
</dbReference>
<accession>A0AAF0XWI5</accession>
<name>A0AAF0XWI5_DAUCS</name>
<evidence type="ECO:0000313" key="2">
    <source>
        <dbReference type="Proteomes" id="UP000077755"/>
    </source>
</evidence>
<protein>
    <submittedName>
        <fullName evidence="1">Uncharacterized protein</fullName>
    </submittedName>
</protein>
<reference evidence="1" key="2">
    <citation type="submission" date="2022-03" db="EMBL/GenBank/DDBJ databases">
        <title>Draft title - Genomic analysis of global carrot germplasm unveils the trajectory of domestication and the origin of high carotenoid orange carrot.</title>
        <authorList>
            <person name="Iorizzo M."/>
            <person name="Ellison S."/>
            <person name="Senalik D."/>
            <person name="Macko-Podgorni A."/>
            <person name="Grzebelus D."/>
            <person name="Bostan H."/>
            <person name="Rolling W."/>
            <person name="Curaba J."/>
            <person name="Simon P."/>
        </authorList>
    </citation>
    <scope>NUCLEOTIDE SEQUENCE</scope>
    <source>
        <tissue evidence="1">Leaf</tissue>
    </source>
</reference>
<dbReference type="GO" id="GO:0004252">
    <property type="term" value="F:serine-type endopeptidase activity"/>
    <property type="evidence" value="ECO:0007669"/>
    <property type="project" value="InterPro"/>
</dbReference>
<sequence length="46" mass="5096">MSIHIKFYYLGIWPESESFSGHGYGSIPAKWKGNCGGIPCNKYSSP</sequence>
<keyword evidence="2" id="KW-1185">Reference proteome</keyword>
<reference evidence="1" key="1">
    <citation type="journal article" date="2016" name="Nat. Genet.">
        <title>A high-quality carrot genome assembly provides new insights into carotenoid accumulation and asterid genome evolution.</title>
        <authorList>
            <person name="Iorizzo M."/>
            <person name="Ellison S."/>
            <person name="Senalik D."/>
            <person name="Zeng P."/>
            <person name="Satapoomin P."/>
            <person name="Huang J."/>
            <person name="Bowman M."/>
            <person name="Iovene M."/>
            <person name="Sanseverino W."/>
            <person name="Cavagnaro P."/>
            <person name="Yildiz M."/>
            <person name="Macko-Podgorni A."/>
            <person name="Moranska E."/>
            <person name="Grzebelus E."/>
            <person name="Grzebelus D."/>
            <person name="Ashrafi H."/>
            <person name="Zheng Z."/>
            <person name="Cheng S."/>
            <person name="Spooner D."/>
            <person name="Van Deynze A."/>
            <person name="Simon P."/>
        </authorList>
    </citation>
    <scope>NUCLEOTIDE SEQUENCE</scope>
    <source>
        <tissue evidence="1">Leaf</tissue>
    </source>
</reference>
<dbReference type="InterPro" id="IPR036852">
    <property type="entry name" value="Peptidase_S8/S53_dom_sf"/>
</dbReference>
<dbReference type="GO" id="GO:0006508">
    <property type="term" value="P:proteolysis"/>
    <property type="evidence" value="ECO:0007669"/>
    <property type="project" value="InterPro"/>
</dbReference>
<dbReference type="EMBL" id="CP093351">
    <property type="protein sequence ID" value="WOH13741.1"/>
    <property type="molecule type" value="Genomic_DNA"/>
</dbReference>
<dbReference type="AlphaFoldDB" id="A0AAF0XWI5"/>
<organism evidence="1 2">
    <name type="scientific">Daucus carota subsp. sativus</name>
    <name type="common">Carrot</name>
    <dbReference type="NCBI Taxonomy" id="79200"/>
    <lineage>
        <taxon>Eukaryota</taxon>
        <taxon>Viridiplantae</taxon>
        <taxon>Streptophyta</taxon>
        <taxon>Embryophyta</taxon>
        <taxon>Tracheophyta</taxon>
        <taxon>Spermatophyta</taxon>
        <taxon>Magnoliopsida</taxon>
        <taxon>eudicotyledons</taxon>
        <taxon>Gunneridae</taxon>
        <taxon>Pentapetalae</taxon>
        <taxon>asterids</taxon>
        <taxon>campanulids</taxon>
        <taxon>Apiales</taxon>
        <taxon>Apiaceae</taxon>
        <taxon>Apioideae</taxon>
        <taxon>Scandiceae</taxon>
        <taxon>Daucinae</taxon>
        <taxon>Daucus</taxon>
        <taxon>Daucus sect. Daucus</taxon>
    </lineage>
</organism>
<proteinExistence type="predicted"/>